<keyword evidence="1" id="KW-1133">Transmembrane helix</keyword>
<protein>
    <submittedName>
        <fullName evidence="2">Uncharacterized protein</fullName>
    </submittedName>
</protein>
<reference evidence="2 3" key="1">
    <citation type="submission" date="2019-06" db="EMBL/GenBank/DDBJ databases">
        <title>Genome Sequence of the Brown Rot Fungal Pathogen Monilinia laxa.</title>
        <authorList>
            <person name="De Miccolis Angelini R.M."/>
            <person name="Landi L."/>
            <person name="Abate D."/>
            <person name="Pollastro S."/>
            <person name="Romanazzi G."/>
            <person name="Faretra F."/>
        </authorList>
    </citation>
    <scope>NUCLEOTIDE SEQUENCE [LARGE SCALE GENOMIC DNA]</scope>
    <source>
        <strain evidence="2 3">Mlax316</strain>
    </source>
</reference>
<comment type="caution">
    <text evidence="2">The sequence shown here is derived from an EMBL/GenBank/DDBJ whole genome shotgun (WGS) entry which is preliminary data.</text>
</comment>
<keyword evidence="1" id="KW-0812">Transmembrane</keyword>
<dbReference type="Proteomes" id="UP000326757">
    <property type="component" value="Unassembled WGS sequence"/>
</dbReference>
<evidence type="ECO:0000313" key="2">
    <source>
        <dbReference type="EMBL" id="KAB8298194.1"/>
    </source>
</evidence>
<evidence type="ECO:0000256" key="1">
    <source>
        <dbReference type="SAM" id="Phobius"/>
    </source>
</evidence>
<gene>
    <name evidence="2" type="ORF">EYC80_001938</name>
</gene>
<dbReference type="AlphaFoldDB" id="A0A5N6K6I6"/>
<accession>A0A5N6K6I6</accession>
<keyword evidence="1" id="KW-0472">Membrane</keyword>
<organism evidence="2 3">
    <name type="scientific">Monilinia laxa</name>
    <name type="common">Brown rot fungus</name>
    <name type="synonym">Sclerotinia laxa</name>
    <dbReference type="NCBI Taxonomy" id="61186"/>
    <lineage>
        <taxon>Eukaryota</taxon>
        <taxon>Fungi</taxon>
        <taxon>Dikarya</taxon>
        <taxon>Ascomycota</taxon>
        <taxon>Pezizomycotina</taxon>
        <taxon>Leotiomycetes</taxon>
        <taxon>Helotiales</taxon>
        <taxon>Sclerotiniaceae</taxon>
        <taxon>Monilinia</taxon>
    </lineage>
</organism>
<feature type="transmembrane region" description="Helical" evidence="1">
    <location>
        <begin position="15"/>
        <end position="33"/>
    </location>
</feature>
<sequence>MKLVIVHTADVHHTYVRIVSFSMALSSGLEMALKMDGVEYDYKHGMACVHHGYLLLSPLYIVLFRIFLGDMMTFNPDRMDEGK</sequence>
<name>A0A5N6K6I6_MONLA</name>
<proteinExistence type="predicted"/>
<keyword evidence="3" id="KW-1185">Reference proteome</keyword>
<evidence type="ECO:0000313" key="3">
    <source>
        <dbReference type="Proteomes" id="UP000326757"/>
    </source>
</evidence>
<feature type="transmembrane region" description="Helical" evidence="1">
    <location>
        <begin position="45"/>
        <end position="68"/>
    </location>
</feature>
<dbReference type="EMBL" id="VIGI01000007">
    <property type="protein sequence ID" value="KAB8298194.1"/>
    <property type="molecule type" value="Genomic_DNA"/>
</dbReference>